<dbReference type="InterPro" id="IPR029069">
    <property type="entry name" value="HotDog_dom_sf"/>
</dbReference>
<comment type="caution">
    <text evidence="2">The sequence shown here is derived from an EMBL/GenBank/DDBJ whole genome shotgun (WGS) entry which is preliminary data.</text>
</comment>
<dbReference type="Gene3D" id="3.10.129.10">
    <property type="entry name" value="Hotdog Thioesterase"/>
    <property type="match status" value="1"/>
</dbReference>
<dbReference type="CDD" id="cd03441">
    <property type="entry name" value="R_hydratase_like"/>
    <property type="match status" value="1"/>
</dbReference>
<dbReference type="Pfam" id="PF01575">
    <property type="entry name" value="MaoC_dehydratas"/>
    <property type="match status" value="1"/>
</dbReference>
<proteinExistence type="predicted"/>
<reference evidence="2 3" key="1">
    <citation type="submission" date="2020-11" db="EMBL/GenBank/DDBJ databases">
        <title>Taxonomic investigation of Rahnella strains.</title>
        <authorList>
            <person name="Lee S.D."/>
        </authorList>
    </citation>
    <scope>NUCLEOTIDE SEQUENCE [LARGE SCALE GENOMIC DNA]</scope>
    <source>
        <strain evidence="2 3">SAP-17</strain>
    </source>
</reference>
<sequence>MFVSYGPQHASEWALFSGDNNPLHFDSEKAKAAGMDNLPAHGMRVLLDMKSHLSQALDDQNISHCYRFNARLRETVKCHTPYLLQSANGQSHLKEADSGLRCFTGKLGKASASLLEAAPLTHRVSATQFRALRAECPGHDDLTQWCFLDALLFRQIIQGPEVLASVREVLPTLKASTLAEVFHQARVVQTHHEVFFTGGLLAKGSAWPENVEFQYGLLTPLIVGGSEKELLIRLAIHGSCSAGSRITTIITLKLWSIIN</sequence>
<keyword evidence="3" id="KW-1185">Reference proteome</keyword>
<organism evidence="2 3">
    <name type="scientific">Rahnella laticis</name>
    <dbReference type="NCBI Taxonomy" id="2787622"/>
    <lineage>
        <taxon>Bacteria</taxon>
        <taxon>Pseudomonadati</taxon>
        <taxon>Pseudomonadota</taxon>
        <taxon>Gammaproteobacteria</taxon>
        <taxon>Enterobacterales</taxon>
        <taxon>Yersiniaceae</taxon>
        <taxon>Rahnella</taxon>
    </lineage>
</organism>
<protein>
    <submittedName>
        <fullName evidence="2">MaoC family dehydratase</fullName>
    </submittedName>
</protein>
<dbReference type="Proteomes" id="UP000636811">
    <property type="component" value="Unassembled WGS sequence"/>
</dbReference>
<feature type="domain" description="MaoC-like" evidence="1">
    <location>
        <begin position="7"/>
        <end position="76"/>
    </location>
</feature>
<dbReference type="InterPro" id="IPR002539">
    <property type="entry name" value="MaoC-like_dom"/>
</dbReference>
<evidence type="ECO:0000313" key="2">
    <source>
        <dbReference type="EMBL" id="MBF7978376.1"/>
    </source>
</evidence>
<dbReference type="EMBL" id="JADOBI010000001">
    <property type="protein sequence ID" value="MBF7978376.1"/>
    <property type="molecule type" value="Genomic_DNA"/>
</dbReference>
<name>A0ABS0DZZ6_9GAMM</name>
<dbReference type="RefSeq" id="WP_195812495.1">
    <property type="nucleotide sequence ID" value="NZ_JADOBI010000001.1"/>
</dbReference>
<gene>
    <name evidence="2" type="ORF">IV433_03020</name>
</gene>
<accession>A0ABS0DZZ6</accession>
<evidence type="ECO:0000259" key="1">
    <source>
        <dbReference type="Pfam" id="PF01575"/>
    </source>
</evidence>
<evidence type="ECO:0000313" key="3">
    <source>
        <dbReference type="Proteomes" id="UP000636811"/>
    </source>
</evidence>
<dbReference type="SUPFAM" id="SSF54637">
    <property type="entry name" value="Thioesterase/thiol ester dehydrase-isomerase"/>
    <property type="match status" value="1"/>
</dbReference>